<keyword evidence="1" id="KW-0472">Membrane</keyword>
<evidence type="ECO:0000256" key="1">
    <source>
        <dbReference type="SAM" id="Phobius"/>
    </source>
</evidence>
<keyword evidence="3" id="KW-1185">Reference proteome</keyword>
<keyword evidence="1" id="KW-0812">Transmembrane</keyword>
<organism evidence="2 3">
    <name type="scientific">Candidatus Enterococcus lowellii</name>
    <dbReference type="NCBI Taxonomy" id="2230877"/>
    <lineage>
        <taxon>Bacteria</taxon>
        <taxon>Bacillati</taxon>
        <taxon>Bacillota</taxon>
        <taxon>Bacilli</taxon>
        <taxon>Lactobacillales</taxon>
        <taxon>Enterococcaceae</taxon>
        <taxon>Enterococcus</taxon>
    </lineage>
</organism>
<protein>
    <recommendedName>
        <fullName evidence="4">Small secreted protein</fullName>
    </recommendedName>
</protein>
<evidence type="ECO:0008006" key="4">
    <source>
        <dbReference type="Google" id="ProtNLM"/>
    </source>
</evidence>
<dbReference type="Proteomes" id="UP000664701">
    <property type="component" value="Chromosome"/>
</dbReference>
<gene>
    <name evidence="2" type="ORF">DOK78_000841</name>
</gene>
<accession>A0ABZ2SK28</accession>
<keyword evidence="1" id="KW-1133">Transmembrane helix</keyword>
<reference evidence="2 3" key="1">
    <citation type="submission" date="2024-03" db="EMBL/GenBank/DDBJ databases">
        <title>The Genome Sequence of Enterococcus sp. DIV2402.</title>
        <authorList>
            <consortium name="The Broad Institute Genomics Platform"/>
            <consortium name="The Broad Institute Microbial Omics Core"/>
            <consortium name="The Broad Institute Genomic Center for Infectious Diseases"/>
            <person name="Earl A."/>
            <person name="Manson A."/>
            <person name="Gilmore M."/>
            <person name="Schwartman J."/>
            <person name="Shea T."/>
            <person name="Abouelleil A."/>
            <person name="Cao P."/>
            <person name="Chapman S."/>
            <person name="Cusick C."/>
            <person name="Young S."/>
            <person name="Neafsey D."/>
            <person name="Nusbaum C."/>
            <person name="Birren B."/>
        </authorList>
    </citation>
    <scope>NUCLEOTIDE SEQUENCE [LARGE SCALE GENOMIC DNA]</scope>
    <source>
        <strain evidence="2 3">DIV2402</strain>
    </source>
</reference>
<dbReference type="EMBL" id="CP147251">
    <property type="protein sequence ID" value="WYJ76215.1"/>
    <property type="molecule type" value="Genomic_DNA"/>
</dbReference>
<proteinExistence type="predicted"/>
<sequence>MATNQPFNYFKNGLAIGATIGLASGIAATVWVKNRKELSADDVLNQVKRAFLLEGPIEGSWINFEKQPLRKFAVHSTAYNGGITRMEDGELAIYEFLADTKTGTVLDITRSI</sequence>
<dbReference type="RefSeq" id="WP_207942517.1">
    <property type="nucleotide sequence ID" value="NZ_CP147251.1"/>
</dbReference>
<feature type="transmembrane region" description="Helical" evidence="1">
    <location>
        <begin position="12"/>
        <end position="32"/>
    </location>
</feature>
<evidence type="ECO:0000313" key="2">
    <source>
        <dbReference type="EMBL" id="WYJ76215.1"/>
    </source>
</evidence>
<name>A0ABZ2SK28_9ENTE</name>
<evidence type="ECO:0000313" key="3">
    <source>
        <dbReference type="Proteomes" id="UP000664701"/>
    </source>
</evidence>